<evidence type="ECO:0000256" key="6">
    <source>
        <dbReference type="ARBA" id="ARBA00025044"/>
    </source>
</evidence>
<dbReference type="GO" id="GO:0005886">
    <property type="term" value="C:plasma membrane"/>
    <property type="evidence" value="ECO:0007669"/>
    <property type="project" value="UniProtKB-SubCell"/>
</dbReference>
<comment type="subcellular location">
    <subcellularLocation>
        <location evidence="1">Cell membrane</location>
        <topology evidence="1">Peripheral membrane protein</topology>
    </subcellularLocation>
</comment>
<dbReference type="AlphaFoldDB" id="A0A437ND18"/>
<evidence type="ECO:0000259" key="7">
    <source>
        <dbReference type="Pfam" id="PF01052"/>
    </source>
</evidence>
<evidence type="ECO:0000256" key="5">
    <source>
        <dbReference type="ARBA" id="ARBA00023136"/>
    </source>
</evidence>
<dbReference type="Pfam" id="PF01052">
    <property type="entry name" value="FliMN_C"/>
    <property type="match status" value="1"/>
</dbReference>
<dbReference type="Proteomes" id="UP000282837">
    <property type="component" value="Unassembled WGS sequence"/>
</dbReference>
<protein>
    <submittedName>
        <fullName evidence="8">Flagellar motor switch protein FliM</fullName>
    </submittedName>
</protein>
<evidence type="ECO:0000313" key="8">
    <source>
        <dbReference type="EMBL" id="RVU07834.1"/>
    </source>
</evidence>
<dbReference type="InterPro" id="IPR001543">
    <property type="entry name" value="FliN-like_C"/>
</dbReference>
<gene>
    <name evidence="8" type="ORF">EOE18_01805</name>
</gene>
<name>A0A437ND18_9SPHN</name>
<keyword evidence="8" id="KW-0966">Cell projection</keyword>
<keyword evidence="5" id="KW-0472">Membrane</keyword>
<accession>A0A437ND18</accession>
<evidence type="ECO:0000256" key="4">
    <source>
        <dbReference type="ARBA" id="ARBA00022779"/>
    </source>
</evidence>
<evidence type="ECO:0000313" key="9">
    <source>
        <dbReference type="Proteomes" id="UP000282837"/>
    </source>
</evidence>
<organism evidence="8 9">
    <name type="scientific">Novosphingobium umbonatum</name>
    <dbReference type="NCBI Taxonomy" id="1908524"/>
    <lineage>
        <taxon>Bacteria</taxon>
        <taxon>Pseudomonadati</taxon>
        <taxon>Pseudomonadota</taxon>
        <taxon>Alphaproteobacteria</taxon>
        <taxon>Sphingomonadales</taxon>
        <taxon>Sphingomonadaceae</taxon>
        <taxon>Novosphingobium</taxon>
    </lineage>
</organism>
<dbReference type="SUPFAM" id="SSF101801">
    <property type="entry name" value="Surface presentation of antigens (SPOA)"/>
    <property type="match status" value="1"/>
</dbReference>
<dbReference type="Gene3D" id="2.30.330.10">
    <property type="entry name" value="SpoA-like"/>
    <property type="match status" value="1"/>
</dbReference>
<keyword evidence="9" id="KW-1185">Reference proteome</keyword>
<dbReference type="EMBL" id="SACO01000001">
    <property type="protein sequence ID" value="RVU07834.1"/>
    <property type="molecule type" value="Genomic_DNA"/>
</dbReference>
<dbReference type="InterPro" id="IPR028976">
    <property type="entry name" value="CheC-like_sf"/>
</dbReference>
<evidence type="ECO:0000256" key="3">
    <source>
        <dbReference type="ARBA" id="ARBA00022500"/>
    </source>
</evidence>
<keyword evidence="8" id="KW-0969">Cilium</keyword>
<comment type="function">
    <text evidence="6">FliM is one of three proteins (FliG, FliN, FliM) that forms the rotor-mounted switch complex (C ring), located at the base of the basal body. This complex interacts with the CheY and CheZ chemotaxis proteins, in addition to contacting components of the motor that determine the direction of flagellar rotation.</text>
</comment>
<keyword evidence="8" id="KW-0282">Flagellum</keyword>
<dbReference type="OrthoDB" id="7421075at2"/>
<keyword evidence="4" id="KW-0283">Flagellar rotation</keyword>
<sequence>MKPQREFLAERPLAEHCAELLRQGPGPDELLPLIKRMGERYARRLSGALAPLLGGEAPMVSCTTPRETTLDSLHQSIASLAANSLMAVGDAKTPMLVSIEAEPMLRIVDRAFGGKGEAPAPLPKAFPMAAELMLSRMETMLADNLSAAVTATAGGARSGQTPELSAIRRDGNLAMLAPFADNTPLAMWTMEVDDGGVLPWLITFAMPFASLARLFGYSDAGVVTMAQSAPRAPADPSSAPFGDVPVSVSAILVDMRISFPTIATLAPGVVLPVAVARQVPLRVGDSTIAYGTVGTMDDRVAVQINQAFADNRSAQ</sequence>
<keyword evidence="3" id="KW-0145">Chemotaxis</keyword>
<reference evidence="8 9" key="1">
    <citation type="submission" date="2019-01" db="EMBL/GenBank/DDBJ databases">
        <authorList>
            <person name="Chen W.-M."/>
        </authorList>
    </citation>
    <scope>NUCLEOTIDE SEQUENCE [LARGE SCALE GENOMIC DNA]</scope>
    <source>
        <strain evidence="8 9">FSY-9</strain>
    </source>
</reference>
<keyword evidence="2" id="KW-1003">Cell membrane</keyword>
<dbReference type="Gene3D" id="3.40.1550.10">
    <property type="entry name" value="CheC-like"/>
    <property type="match status" value="1"/>
</dbReference>
<comment type="caution">
    <text evidence="8">The sequence shown here is derived from an EMBL/GenBank/DDBJ whole genome shotgun (WGS) entry which is preliminary data.</text>
</comment>
<dbReference type="GO" id="GO:0006935">
    <property type="term" value="P:chemotaxis"/>
    <property type="evidence" value="ECO:0007669"/>
    <property type="project" value="UniProtKB-KW"/>
</dbReference>
<feature type="domain" description="Flagellar motor switch protein FliN-like C-terminal" evidence="7">
    <location>
        <begin position="242"/>
        <end position="306"/>
    </location>
</feature>
<dbReference type="InterPro" id="IPR036429">
    <property type="entry name" value="SpoA-like_sf"/>
</dbReference>
<evidence type="ECO:0000256" key="2">
    <source>
        <dbReference type="ARBA" id="ARBA00022475"/>
    </source>
</evidence>
<dbReference type="RefSeq" id="WP_127705560.1">
    <property type="nucleotide sequence ID" value="NZ_SACO01000001.1"/>
</dbReference>
<dbReference type="GO" id="GO:0097588">
    <property type="term" value="P:archaeal or bacterial-type flagellum-dependent cell motility"/>
    <property type="evidence" value="ECO:0007669"/>
    <property type="project" value="UniProtKB-KW"/>
</dbReference>
<proteinExistence type="predicted"/>
<evidence type="ECO:0000256" key="1">
    <source>
        <dbReference type="ARBA" id="ARBA00004202"/>
    </source>
</evidence>